<accession>T1D0W7</accession>
<organism evidence="1 2">
    <name type="scientific">Helicobacter fennelliae MRY12-0050</name>
    <dbReference type="NCBI Taxonomy" id="1325130"/>
    <lineage>
        <taxon>Bacteria</taxon>
        <taxon>Pseudomonadati</taxon>
        <taxon>Campylobacterota</taxon>
        <taxon>Epsilonproteobacteria</taxon>
        <taxon>Campylobacterales</taxon>
        <taxon>Helicobacteraceae</taxon>
        <taxon>Helicobacter</taxon>
    </lineage>
</organism>
<name>T1D0W7_9HELI</name>
<protein>
    <submittedName>
        <fullName evidence="1">Uncharacterized protein</fullName>
    </submittedName>
</protein>
<evidence type="ECO:0000313" key="1">
    <source>
        <dbReference type="EMBL" id="GAD19855.1"/>
    </source>
</evidence>
<comment type="caution">
    <text evidence="1">The sequence shown here is derived from an EMBL/GenBank/DDBJ whole genome shotgun (WGS) entry which is preliminary data.</text>
</comment>
<dbReference type="AlphaFoldDB" id="T1D0W7"/>
<dbReference type="Proteomes" id="UP000018143">
    <property type="component" value="Unassembled WGS sequence"/>
</dbReference>
<dbReference type="STRING" id="1325130.HFN_1095"/>
<evidence type="ECO:0000313" key="2">
    <source>
        <dbReference type="Proteomes" id="UP000018143"/>
    </source>
</evidence>
<sequence length="41" mass="5145">MYPFHTLSLFLFVDVRFYNIFFVKQIFDYLEILCINKVFIF</sequence>
<dbReference type="EMBL" id="BASD01000028">
    <property type="protein sequence ID" value="GAD19855.1"/>
    <property type="molecule type" value="Genomic_DNA"/>
</dbReference>
<proteinExistence type="predicted"/>
<keyword evidence="2" id="KW-1185">Reference proteome</keyword>
<reference evidence="1 2" key="1">
    <citation type="journal article" date="2013" name="Genome Announc.">
        <title>Draft Genome Sequence of Helicobacter fennelliae Strain MRY12-0050, Isolated from a Bacteremia Patient.</title>
        <authorList>
            <person name="Rimbara E."/>
            <person name="Matsui M."/>
            <person name="Mori S."/>
            <person name="Suzuki S."/>
            <person name="Suzuki M."/>
            <person name="Kim H."/>
            <person name="Sekizuka T."/>
            <person name="Kuroda M."/>
            <person name="Shibayama K."/>
        </authorList>
    </citation>
    <scope>NUCLEOTIDE SEQUENCE [LARGE SCALE GENOMIC DNA]</scope>
    <source>
        <strain evidence="1 2">MRY12-0050</strain>
    </source>
</reference>
<gene>
    <name evidence="1" type="ORF">HFN_1095</name>
</gene>